<dbReference type="OrthoDB" id="3370at2759"/>
<evidence type="ECO:0000256" key="2">
    <source>
        <dbReference type="ARBA" id="ARBA00022801"/>
    </source>
</evidence>
<keyword evidence="12" id="KW-1185">Reference proteome</keyword>
<dbReference type="Pfam" id="PF00271">
    <property type="entry name" value="Helicase_C"/>
    <property type="match status" value="1"/>
</dbReference>
<dbReference type="Gene3D" id="3.40.50.300">
    <property type="entry name" value="P-loop containing nucleotide triphosphate hydrolases"/>
    <property type="match status" value="2"/>
</dbReference>
<keyword evidence="4 6" id="KW-0067">ATP-binding</keyword>
<evidence type="ECO:0000256" key="6">
    <source>
        <dbReference type="RuleBase" id="RU000492"/>
    </source>
</evidence>
<dbReference type="CDD" id="cd17956">
    <property type="entry name" value="DEADc_DDX51"/>
    <property type="match status" value="1"/>
</dbReference>
<feature type="domain" description="Helicase C-terminal" evidence="10">
    <location>
        <begin position="593"/>
        <end position="747"/>
    </location>
</feature>
<dbReference type="Pfam" id="PF00270">
    <property type="entry name" value="DEAD"/>
    <property type="match status" value="1"/>
</dbReference>
<feature type="compositionally biased region" description="Basic and acidic residues" evidence="8">
    <location>
        <begin position="71"/>
        <end position="85"/>
    </location>
</feature>
<dbReference type="Proteomes" id="UP000289152">
    <property type="component" value="Unassembled WGS sequence"/>
</dbReference>
<dbReference type="GO" id="GO:0005524">
    <property type="term" value="F:ATP binding"/>
    <property type="evidence" value="ECO:0007669"/>
    <property type="project" value="UniProtKB-UniRule"/>
</dbReference>
<dbReference type="InParanoid" id="A0A4Q1BSN6"/>
<feature type="region of interest" description="Disordered" evidence="8">
    <location>
        <begin position="1"/>
        <end position="96"/>
    </location>
</feature>
<dbReference type="PANTHER" id="PTHR24031">
    <property type="entry name" value="RNA HELICASE"/>
    <property type="match status" value="1"/>
</dbReference>
<dbReference type="VEuPathDB" id="FungiDB:TREMEDRAFT_35235"/>
<gene>
    <name evidence="11" type="ORF">M231_01686</name>
</gene>
<dbReference type="CDD" id="cd18787">
    <property type="entry name" value="SF2_C_DEAD"/>
    <property type="match status" value="1"/>
</dbReference>
<dbReference type="SUPFAM" id="SSF52540">
    <property type="entry name" value="P-loop containing nucleoside triphosphate hydrolases"/>
    <property type="match status" value="1"/>
</dbReference>
<dbReference type="SMART" id="SM00490">
    <property type="entry name" value="HELICc"/>
    <property type="match status" value="1"/>
</dbReference>
<feature type="domain" description="Helicase ATP-binding" evidence="9">
    <location>
        <begin position="331"/>
        <end position="554"/>
    </location>
</feature>
<dbReference type="GO" id="GO:0003724">
    <property type="term" value="F:RNA helicase activity"/>
    <property type="evidence" value="ECO:0007669"/>
    <property type="project" value="UniProtKB-EC"/>
</dbReference>
<protein>
    <recommendedName>
        <fullName evidence="7">ATP-dependent RNA helicase</fullName>
        <ecNumber evidence="7">3.6.4.13</ecNumber>
    </recommendedName>
</protein>
<dbReference type="PROSITE" id="PS51194">
    <property type="entry name" value="HELICASE_CTER"/>
    <property type="match status" value="1"/>
</dbReference>
<evidence type="ECO:0000259" key="9">
    <source>
        <dbReference type="PROSITE" id="PS51192"/>
    </source>
</evidence>
<organism evidence="11 12">
    <name type="scientific">Tremella mesenterica</name>
    <name type="common">Jelly fungus</name>
    <dbReference type="NCBI Taxonomy" id="5217"/>
    <lineage>
        <taxon>Eukaryota</taxon>
        <taxon>Fungi</taxon>
        <taxon>Dikarya</taxon>
        <taxon>Basidiomycota</taxon>
        <taxon>Agaricomycotina</taxon>
        <taxon>Tremellomycetes</taxon>
        <taxon>Tremellales</taxon>
        <taxon>Tremellaceae</taxon>
        <taxon>Tremella</taxon>
    </lineage>
</organism>
<dbReference type="EMBL" id="SDIL01000012">
    <property type="protein sequence ID" value="RXK41055.1"/>
    <property type="molecule type" value="Genomic_DNA"/>
</dbReference>
<evidence type="ECO:0000256" key="5">
    <source>
        <dbReference type="ARBA" id="ARBA00022884"/>
    </source>
</evidence>
<feature type="compositionally biased region" description="Polar residues" evidence="8">
    <location>
        <begin position="86"/>
        <end position="96"/>
    </location>
</feature>
<comment type="function">
    <text evidence="7">RNA helicase.</text>
</comment>
<evidence type="ECO:0000256" key="7">
    <source>
        <dbReference type="RuleBase" id="RU365068"/>
    </source>
</evidence>
<dbReference type="InterPro" id="IPR027417">
    <property type="entry name" value="P-loop_NTPase"/>
</dbReference>
<feature type="region of interest" description="Disordered" evidence="8">
    <location>
        <begin position="112"/>
        <end position="197"/>
    </location>
</feature>
<evidence type="ECO:0000259" key="10">
    <source>
        <dbReference type="PROSITE" id="PS51194"/>
    </source>
</evidence>
<keyword evidence="1 6" id="KW-0547">Nucleotide-binding</keyword>
<evidence type="ECO:0000313" key="12">
    <source>
        <dbReference type="Proteomes" id="UP000289152"/>
    </source>
</evidence>
<evidence type="ECO:0000256" key="1">
    <source>
        <dbReference type="ARBA" id="ARBA00022741"/>
    </source>
</evidence>
<comment type="caution">
    <text evidence="11">The sequence shown here is derived from an EMBL/GenBank/DDBJ whole genome shotgun (WGS) entry which is preliminary data.</text>
</comment>
<evidence type="ECO:0000256" key="3">
    <source>
        <dbReference type="ARBA" id="ARBA00022806"/>
    </source>
</evidence>
<dbReference type="PROSITE" id="PS00039">
    <property type="entry name" value="DEAD_ATP_HELICASE"/>
    <property type="match status" value="1"/>
</dbReference>
<feature type="compositionally biased region" description="Polar residues" evidence="8">
    <location>
        <begin position="127"/>
        <end position="140"/>
    </location>
</feature>
<dbReference type="STRING" id="5217.A0A4Q1BSN6"/>
<name>A0A4Q1BSN6_TREME</name>
<proteinExistence type="inferred from homology"/>
<accession>A0A4Q1BSN6</accession>
<dbReference type="InterPro" id="IPR000629">
    <property type="entry name" value="RNA-helicase_DEAD-box_CS"/>
</dbReference>
<dbReference type="FunCoup" id="A0A4Q1BSN6">
    <property type="interactions" value="678"/>
</dbReference>
<dbReference type="InterPro" id="IPR011545">
    <property type="entry name" value="DEAD/DEAH_box_helicase_dom"/>
</dbReference>
<evidence type="ECO:0000256" key="4">
    <source>
        <dbReference type="ARBA" id="ARBA00022840"/>
    </source>
</evidence>
<sequence length="772" mass="85298">MATKRKHVVFSQEDDRGGGGIEIHPSRLWSNDNGAGNHYVGHNASDAPKKKKKSEAKARYLQKKARRKRKLDSAKKAAAPKHKEWNPTTEEGVTVTMPATLSAEQERHMVEDMPDNTASISCGPGAATSTKPSIPESSQGQEEKSTLGEGGPATEEMERARRKAEKRAKREARNLQKAAKSSAPEPETTVASDNHIIGDAVTAGGRVDLSEFSQEKDELEKKESEPPQNMDVRLDEDEAQPLQAFPLPTAVPAPSTNLLLRQGLPTGLEEATFVEENFRIPLSELKMQQRGREVSAISEHMSARLSELGVIDFFAVQAALLPKLLPLSLTPLKYANLHDYLISAPTGSGKTLAYAIPIIEILSARTITRLRALIVLPTKDLVVQVRETLELLAKGTDLKIGTIGGQHSFAHEQKVLVEDLEIKELGGSSKVDILIATPGRLIDHLSQTPNFTLQHLRFLVIDEADRLLNQSYQDWLMMVLRHTRPTDDKMGLEREIMPDDHVAPLWMSACGLGDKSHSLLDPPEQQCQKLLFSATLTRDPAKVASLSLNSPRYYIIQSSLAQPSAHSIGEQFAIPASLTEFMLILPPQLKPLNLIHLIHSPEYAVSSALIFTKSVESCVRLVKLLEYFEVAFGGGKVVQGYTSDMRPAERKKVLAAFGQGDVQLLVCSDLIARGMDLPTVSHVISYDIPLDMRKYVHRVGRTARAGRSGTAWTLVEKQEALHFKSILKSAGHTKQVKKVKVKEESLGPYKDSYEVVMKRLKEEFSHGRESTE</sequence>
<keyword evidence="2 6" id="KW-0378">Hydrolase</keyword>
<keyword evidence="5 7" id="KW-0694">RNA-binding</keyword>
<dbReference type="EC" id="3.6.4.13" evidence="7"/>
<dbReference type="SMART" id="SM00487">
    <property type="entry name" value="DEXDc"/>
    <property type="match status" value="1"/>
</dbReference>
<keyword evidence="3 6" id="KW-0347">Helicase</keyword>
<feature type="compositionally biased region" description="Basic residues" evidence="8">
    <location>
        <begin position="160"/>
        <end position="170"/>
    </location>
</feature>
<dbReference type="InterPro" id="IPR001650">
    <property type="entry name" value="Helicase_C-like"/>
</dbReference>
<feature type="compositionally biased region" description="Basic residues" evidence="8">
    <location>
        <begin position="49"/>
        <end position="70"/>
    </location>
</feature>
<dbReference type="InterPro" id="IPR014001">
    <property type="entry name" value="Helicase_ATP-bd"/>
</dbReference>
<comment type="similarity">
    <text evidence="6">Belongs to the DEAD box helicase family.</text>
</comment>
<evidence type="ECO:0000256" key="8">
    <source>
        <dbReference type="SAM" id="MobiDB-lite"/>
    </source>
</evidence>
<comment type="catalytic activity">
    <reaction evidence="7">
        <text>ATP + H2O = ADP + phosphate + H(+)</text>
        <dbReference type="Rhea" id="RHEA:13065"/>
        <dbReference type="ChEBI" id="CHEBI:15377"/>
        <dbReference type="ChEBI" id="CHEBI:15378"/>
        <dbReference type="ChEBI" id="CHEBI:30616"/>
        <dbReference type="ChEBI" id="CHEBI:43474"/>
        <dbReference type="ChEBI" id="CHEBI:456216"/>
        <dbReference type="EC" id="3.6.4.13"/>
    </reaction>
</comment>
<reference evidence="11 12" key="1">
    <citation type="submission" date="2016-06" db="EMBL/GenBank/DDBJ databases">
        <title>Evolution of pathogenesis and genome organization in the Tremellales.</title>
        <authorList>
            <person name="Cuomo C."/>
            <person name="Litvintseva A."/>
            <person name="Heitman J."/>
            <person name="Chen Y."/>
            <person name="Sun S."/>
            <person name="Springer D."/>
            <person name="Dromer F."/>
            <person name="Young S."/>
            <person name="Zeng Q."/>
            <person name="Chapman S."/>
            <person name="Gujja S."/>
            <person name="Saif S."/>
            <person name="Birren B."/>
        </authorList>
    </citation>
    <scope>NUCLEOTIDE SEQUENCE [LARGE SCALE GENOMIC DNA]</scope>
    <source>
        <strain evidence="11 12">ATCC 28783</strain>
    </source>
</reference>
<evidence type="ECO:0000313" key="11">
    <source>
        <dbReference type="EMBL" id="RXK41055.1"/>
    </source>
</evidence>
<dbReference type="PROSITE" id="PS51192">
    <property type="entry name" value="HELICASE_ATP_BIND_1"/>
    <property type="match status" value="1"/>
</dbReference>
<dbReference type="GO" id="GO:0003723">
    <property type="term" value="F:RNA binding"/>
    <property type="evidence" value="ECO:0007669"/>
    <property type="project" value="UniProtKB-UniRule"/>
</dbReference>
<dbReference type="GO" id="GO:0016787">
    <property type="term" value="F:hydrolase activity"/>
    <property type="evidence" value="ECO:0007669"/>
    <property type="project" value="UniProtKB-KW"/>
</dbReference>
<dbReference type="AlphaFoldDB" id="A0A4Q1BSN6"/>
<comment type="domain">
    <text evidence="7">The Q motif is unique to and characteristic of the DEAD box family of RNA helicases and controls ATP binding and hydrolysis.</text>
</comment>